<dbReference type="Proteomes" id="UP000182517">
    <property type="component" value="Chromosome"/>
</dbReference>
<dbReference type="EMBL" id="CP015519">
    <property type="protein sequence ID" value="APG28080.1"/>
    <property type="molecule type" value="Genomic_DNA"/>
</dbReference>
<organism evidence="1 2">
    <name type="scientific">Syntrophotalea acetylenivorans</name>
    <dbReference type="NCBI Taxonomy" id="1842532"/>
    <lineage>
        <taxon>Bacteria</taxon>
        <taxon>Pseudomonadati</taxon>
        <taxon>Thermodesulfobacteriota</taxon>
        <taxon>Desulfuromonadia</taxon>
        <taxon>Desulfuromonadales</taxon>
        <taxon>Syntrophotaleaceae</taxon>
        <taxon>Syntrophotalea</taxon>
    </lineage>
</organism>
<evidence type="ECO:0000313" key="1">
    <source>
        <dbReference type="EMBL" id="APG28080.1"/>
    </source>
</evidence>
<dbReference type="KEGG" id="pef:A7E78_09655"/>
<accession>A0A1L3GQE8</accession>
<dbReference type="RefSeq" id="WP_072284040.1">
    <property type="nucleotide sequence ID" value="NZ_CP015519.1"/>
</dbReference>
<proteinExistence type="predicted"/>
<protein>
    <recommendedName>
        <fullName evidence="3">4-vinyl reductase 4VR domain-containing protein</fullName>
    </recommendedName>
</protein>
<sequence length="193" mass="21451">MTVMRDTVVKALAKVHVQSDENGLIPEYEVLVNLLPVSLLNTFSERMMEAAPPERKDEVEAGLVRAAYECGYHTGCGIITSEIFSDVVMPMVTEDEKDILRGAYAAFTAWGWAKSGIVQLKEAEKMTIRAFDYYEADSGGKGLRGFMLRGLSQAFFDLAYAEPYPDGMDTYLCRQTKGIEVGDSYGEFVVVKK</sequence>
<name>A0A1L3GQE8_9BACT</name>
<dbReference type="OrthoDB" id="564653at2"/>
<gene>
    <name evidence="1" type="ORF">A7E78_09655</name>
</gene>
<keyword evidence="2" id="KW-1185">Reference proteome</keyword>
<evidence type="ECO:0000313" key="2">
    <source>
        <dbReference type="Proteomes" id="UP000182517"/>
    </source>
</evidence>
<dbReference type="STRING" id="1842532.A7E78_09655"/>
<evidence type="ECO:0008006" key="3">
    <source>
        <dbReference type="Google" id="ProtNLM"/>
    </source>
</evidence>
<reference evidence="1 2" key="1">
    <citation type="journal article" date="2017" name="Genome Announc.">
        <title>Complete Genome Sequences of Two Acetylene-Fermenting Pelobacter acetylenicus Strains.</title>
        <authorList>
            <person name="Sutton J.M."/>
            <person name="Baesman S.M."/>
            <person name="Fierst J.L."/>
            <person name="Poret-Peterson A.T."/>
            <person name="Oremland R.S."/>
            <person name="Dunlap D.S."/>
            <person name="Akob D.M."/>
        </authorList>
    </citation>
    <scope>NUCLEOTIDE SEQUENCE [LARGE SCALE GENOMIC DNA]</scope>
    <source>
        <strain evidence="1 2">SFB93</strain>
    </source>
</reference>
<dbReference type="AlphaFoldDB" id="A0A1L3GQE8"/>